<accession>A0AAV4WKJ2</accession>
<evidence type="ECO:0000313" key="2">
    <source>
        <dbReference type="Proteomes" id="UP001054945"/>
    </source>
</evidence>
<dbReference type="Proteomes" id="UP001054945">
    <property type="component" value="Unassembled WGS sequence"/>
</dbReference>
<keyword evidence="2" id="KW-1185">Reference proteome</keyword>
<organism evidence="1 2">
    <name type="scientific">Caerostris extrusa</name>
    <name type="common">Bark spider</name>
    <name type="synonym">Caerostris bankana</name>
    <dbReference type="NCBI Taxonomy" id="172846"/>
    <lineage>
        <taxon>Eukaryota</taxon>
        <taxon>Metazoa</taxon>
        <taxon>Ecdysozoa</taxon>
        <taxon>Arthropoda</taxon>
        <taxon>Chelicerata</taxon>
        <taxon>Arachnida</taxon>
        <taxon>Araneae</taxon>
        <taxon>Araneomorphae</taxon>
        <taxon>Entelegynae</taxon>
        <taxon>Araneoidea</taxon>
        <taxon>Araneidae</taxon>
        <taxon>Caerostris</taxon>
    </lineage>
</organism>
<comment type="caution">
    <text evidence="1">The sequence shown here is derived from an EMBL/GenBank/DDBJ whole genome shotgun (WGS) entry which is preliminary data.</text>
</comment>
<protein>
    <submittedName>
        <fullName evidence="1">Uncharacterized protein</fullName>
    </submittedName>
</protein>
<gene>
    <name evidence="1" type="ORF">CEXT_611501</name>
</gene>
<proteinExistence type="predicted"/>
<evidence type="ECO:0000313" key="1">
    <source>
        <dbReference type="EMBL" id="GIY83406.1"/>
    </source>
</evidence>
<reference evidence="1 2" key="1">
    <citation type="submission" date="2021-06" db="EMBL/GenBank/DDBJ databases">
        <title>Caerostris extrusa draft genome.</title>
        <authorList>
            <person name="Kono N."/>
            <person name="Arakawa K."/>
        </authorList>
    </citation>
    <scope>NUCLEOTIDE SEQUENCE [LARGE SCALE GENOMIC DNA]</scope>
</reference>
<sequence length="117" mass="12434">MPKVPETEDAAKPSRRCCATGFHGKKVTQGVSFASMVQGAPPTPSLVPTTGNQHNHQIVQNQVPNSNSDAATKAIYVLNELISIFNSLGGLDNMFTALAAAKNPLEKASRCAKHSKF</sequence>
<name>A0AAV4WKJ2_CAEEX</name>
<dbReference type="AlphaFoldDB" id="A0AAV4WKJ2"/>
<dbReference type="EMBL" id="BPLR01016380">
    <property type="protein sequence ID" value="GIY83406.1"/>
    <property type="molecule type" value="Genomic_DNA"/>
</dbReference>